<evidence type="ECO:0000313" key="3">
    <source>
        <dbReference type="Proteomes" id="UP000631114"/>
    </source>
</evidence>
<reference evidence="2 3" key="1">
    <citation type="submission" date="2020-10" db="EMBL/GenBank/DDBJ databases">
        <title>The Coptis chinensis genome and diversification of protoberbering-type alkaloids.</title>
        <authorList>
            <person name="Wang B."/>
            <person name="Shu S."/>
            <person name="Song C."/>
            <person name="Liu Y."/>
        </authorList>
    </citation>
    <scope>NUCLEOTIDE SEQUENCE [LARGE SCALE GENOMIC DNA]</scope>
    <source>
        <strain evidence="2">HL-2020</strain>
        <tissue evidence="2">Leaf</tissue>
    </source>
</reference>
<dbReference type="PANTHER" id="PTHR33673:SF3">
    <property type="entry name" value="SUPPRESSOR SRP40-LIKE PROTEIN"/>
    <property type="match status" value="1"/>
</dbReference>
<dbReference type="AlphaFoldDB" id="A0A835H2T7"/>
<dbReference type="OrthoDB" id="676141at2759"/>
<evidence type="ECO:0000313" key="2">
    <source>
        <dbReference type="EMBL" id="KAF9591546.1"/>
    </source>
</evidence>
<dbReference type="EMBL" id="JADFTS010000008">
    <property type="protein sequence ID" value="KAF9591546.1"/>
    <property type="molecule type" value="Genomic_DNA"/>
</dbReference>
<feature type="compositionally biased region" description="Polar residues" evidence="1">
    <location>
        <begin position="10"/>
        <end position="19"/>
    </location>
</feature>
<organism evidence="2 3">
    <name type="scientific">Coptis chinensis</name>
    <dbReference type="NCBI Taxonomy" id="261450"/>
    <lineage>
        <taxon>Eukaryota</taxon>
        <taxon>Viridiplantae</taxon>
        <taxon>Streptophyta</taxon>
        <taxon>Embryophyta</taxon>
        <taxon>Tracheophyta</taxon>
        <taxon>Spermatophyta</taxon>
        <taxon>Magnoliopsida</taxon>
        <taxon>Ranunculales</taxon>
        <taxon>Ranunculaceae</taxon>
        <taxon>Coptidoideae</taxon>
        <taxon>Coptis</taxon>
    </lineage>
</organism>
<feature type="compositionally biased region" description="Low complexity" evidence="1">
    <location>
        <begin position="75"/>
        <end position="86"/>
    </location>
</feature>
<evidence type="ECO:0000256" key="1">
    <source>
        <dbReference type="SAM" id="MobiDB-lite"/>
    </source>
</evidence>
<feature type="compositionally biased region" description="Low complexity" evidence="1">
    <location>
        <begin position="38"/>
        <end position="49"/>
    </location>
</feature>
<feature type="region of interest" description="Disordered" evidence="1">
    <location>
        <begin position="1"/>
        <end position="186"/>
    </location>
</feature>
<feature type="region of interest" description="Disordered" evidence="1">
    <location>
        <begin position="283"/>
        <end position="358"/>
    </location>
</feature>
<proteinExistence type="predicted"/>
<feature type="compositionally biased region" description="Low complexity" evidence="1">
    <location>
        <begin position="340"/>
        <end position="355"/>
    </location>
</feature>
<feature type="compositionally biased region" description="Polar residues" evidence="1">
    <location>
        <begin position="150"/>
        <end position="171"/>
    </location>
</feature>
<feature type="compositionally biased region" description="Polar residues" evidence="1">
    <location>
        <begin position="129"/>
        <end position="140"/>
    </location>
</feature>
<gene>
    <name evidence="2" type="ORF">IFM89_004600</name>
</gene>
<dbReference type="Proteomes" id="UP000631114">
    <property type="component" value="Unassembled WGS sequence"/>
</dbReference>
<keyword evidence="3" id="KW-1185">Reference proteome</keyword>
<dbReference type="PANTHER" id="PTHR33673">
    <property type="entry name" value="SUPPRESSOR SRP40-LIKE PROTEIN"/>
    <property type="match status" value="1"/>
</dbReference>
<name>A0A835H2T7_9MAGN</name>
<feature type="compositionally biased region" description="Polar residues" evidence="1">
    <location>
        <begin position="300"/>
        <end position="317"/>
    </location>
</feature>
<comment type="caution">
    <text evidence="2">The sequence shown here is derived from an EMBL/GenBank/DDBJ whole genome shotgun (WGS) entry which is preliminary data.</text>
</comment>
<feature type="compositionally biased region" description="Basic and acidic residues" evidence="1">
    <location>
        <begin position="174"/>
        <end position="183"/>
    </location>
</feature>
<accession>A0A835H2T7</accession>
<sequence>MEFEQGGGSTKNLQTSPVVTESEDDLFGLGKMSSTTVGSKNGGASNNNSQTLADAKVVEDDLLGLSKKSDPPSPSSLSSSSSASDSSFDENFFLMDESEPRKSNVGPNSLLQLDDDPYFGLKESEKDVPSSTSHALVSSNPPTPRPRTPSGVSVRTSACSSPSNSTKQSPKVQVMERTEEPDPYRIPATVFTRTKSTAPVEWSVASNESLFSIHMGNNSFSRDQIFLLSKSEELGRTEDMFKFPNDANNFSNPATAVANSDKKTPSMEVAEVAAETMKEVIRENAEDRNKSKPFPEGIRRSTSISHHSEGSGASTMSFAFPILTKDGTKGNSVKAETEKQQQQQQSQHQPPSATQNSTGTNWLCCFTCRFCR</sequence>
<protein>
    <submittedName>
        <fullName evidence="2">Uncharacterized protein</fullName>
    </submittedName>
</protein>